<dbReference type="PROSITE" id="PS51257">
    <property type="entry name" value="PROKAR_LIPOPROTEIN"/>
    <property type="match status" value="1"/>
</dbReference>
<feature type="chain" id="PRO_5043867246" evidence="2">
    <location>
        <begin position="19"/>
        <end position="98"/>
    </location>
</feature>
<evidence type="ECO:0000313" key="4">
    <source>
        <dbReference type="Proteomes" id="UP001489004"/>
    </source>
</evidence>
<sequence length="98" mass="10831">MKLYALVLLLLAAQSCWSLRLVKPSNQTRRTLRSMPQPAEQHHSSALGGFKRVAQREGVPEVTAKDLLLRFESARDQLDQEPETGGSSPVRCCLGRSG</sequence>
<feature type="region of interest" description="Disordered" evidence="1">
    <location>
        <begin position="28"/>
        <end position="50"/>
    </location>
</feature>
<name>A0AAW1R5J6_9CHLO</name>
<keyword evidence="2" id="KW-0732">Signal</keyword>
<feature type="region of interest" description="Disordered" evidence="1">
    <location>
        <begin position="75"/>
        <end position="98"/>
    </location>
</feature>
<accession>A0AAW1R5J6</accession>
<evidence type="ECO:0000256" key="2">
    <source>
        <dbReference type="SAM" id="SignalP"/>
    </source>
</evidence>
<comment type="caution">
    <text evidence="3">The sequence shown here is derived from an EMBL/GenBank/DDBJ whole genome shotgun (WGS) entry which is preliminary data.</text>
</comment>
<evidence type="ECO:0000256" key="1">
    <source>
        <dbReference type="SAM" id="MobiDB-lite"/>
    </source>
</evidence>
<feature type="signal peptide" evidence="2">
    <location>
        <begin position="1"/>
        <end position="18"/>
    </location>
</feature>
<dbReference type="AlphaFoldDB" id="A0AAW1R5J6"/>
<proteinExistence type="predicted"/>
<keyword evidence="4" id="KW-1185">Reference proteome</keyword>
<gene>
    <name evidence="3" type="ORF">WJX72_003739</name>
</gene>
<protein>
    <submittedName>
        <fullName evidence="3">Uncharacterized protein</fullName>
    </submittedName>
</protein>
<organism evidence="3 4">
    <name type="scientific">[Myrmecia] bisecta</name>
    <dbReference type="NCBI Taxonomy" id="41462"/>
    <lineage>
        <taxon>Eukaryota</taxon>
        <taxon>Viridiplantae</taxon>
        <taxon>Chlorophyta</taxon>
        <taxon>core chlorophytes</taxon>
        <taxon>Trebouxiophyceae</taxon>
        <taxon>Trebouxiales</taxon>
        <taxon>Trebouxiaceae</taxon>
        <taxon>Myrmecia</taxon>
    </lineage>
</organism>
<evidence type="ECO:0000313" key="3">
    <source>
        <dbReference type="EMBL" id="KAK9829068.1"/>
    </source>
</evidence>
<dbReference type="Proteomes" id="UP001489004">
    <property type="component" value="Unassembled WGS sequence"/>
</dbReference>
<reference evidence="3 4" key="1">
    <citation type="journal article" date="2024" name="Nat. Commun.">
        <title>Phylogenomics reveals the evolutionary origins of lichenization in chlorophyte algae.</title>
        <authorList>
            <person name="Puginier C."/>
            <person name="Libourel C."/>
            <person name="Otte J."/>
            <person name="Skaloud P."/>
            <person name="Haon M."/>
            <person name="Grisel S."/>
            <person name="Petersen M."/>
            <person name="Berrin J.G."/>
            <person name="Delaux P.M."/>
            <person name="Dal Grande F."/>
            <person name="Keller J."/>
        </authorList>
    </citation>
    <scope>NUCLEOTIDE SEQUENCE [LARGE SCALE GENOMIC DNA]</scope>
    <source>
        <strain evidence="3 4">SAG 2043</strain>
    </source>
</reference>
<dbReference type="EMBL" id="JALJOR010000001">
    <property type="protein sequence ID" value="KAK9829068.1"/>
    <property type="molecule type" value="Genomic_DNA"/>
</dbReference>